<dbReference type="EMBL" id="SWKR01000001">
    <property type="protein sequence ID" value="TKD53303.1"/>
    <property type="molecule type" value="Genomic_DNA"/>
</dbReference>
<accession>A0A4U1L9P7</accession>
<keyword evidence="4" id="KW-0548">Nucleotidyltransferase</keyword>
<protein>
    <submittedName>
        <fullName evidence="11">DNA polymerase III subunit beta</fullName>
    </submittedName>
</protein>
<evidence type="ECO:0000256" key="4">
    <source>
        <dbReference type="ARBA" id="ARBA00022695"/>
    </source>
</evidence>
<evidence type="ECO:0000256" key="1">
    <source>
        <dbReference type="ARBA" id="ARBA00001946"/>
    </source>
</evidence>
<dbReference type="GO" id="GO:0046872">
    <property type="term" value="F:metal ion binding"/>
    <property type="evidence" value="ECO:0007669"/>
    <property type="project" value="UniProtKB-KW"/>
</dbReference>
<feature type="domain" description="Polymerase nucleotidyl transferase" evidence="10">
    <location>
        <begin position="16"/>
        <end position="80"/>
    </location>
</feature>
<dbReference type="PANTHER" id="PTHR33571:SF12">
    <property type="entry name" value="BSL3053 PROTEIN"/>
    <property type="match status" value="1"/>
</dbReference>
<dbReference type="RefSeq" id="WP_136941721.1">
    <property type="nucleotide sequence ID" value="NZ_SWKR01000001.1"/>
</dbReference>
<keyword evidence="8" id="KW-0460">Magnesium</keyword>
<dbReference type="Pfam" id="PF01909">
    <property type="entry name" value="NTP_transf_2"/>
    <property type="match status" value="1"/>
</dbReference>
<keyword evidence="7" id="KW-0067">ATP-binding</keyword>
<dbReference type="GO" id="GO:0016779">
    <property type="term" value="F:nucleotidyltransferase activity"/>
    <property type="evidence" value="ECO:0007669"/>
    <property type="project" value="UniProtKB-KW"/>
</dbReference>
<keyword evidence="6" id="KW-0547">Nucleotide-binding</keyword>
<dbReference type="Gene3D" id="3.30.460.10">
    <property type="entry name" value="Beta Polymerase, domain 2"/>
    <property type="match status" value="1"/>
</dbReference>
<dbReference type="Proteomes" id="UP000309138">
    <property type="component" value="Unassembled WGS sequence"/>
</dbReference>
<dbReference type="SUPFAM" id="SSF81301">
    <property type="entry name" value="Nucleotidyltransferase"/>
    <property type="match status" value="1"/>
</dbReference>
<comment type="caution">
    <text evidence="11">The sequence shown here is derived from an EMBL/GenBank/DDBJ whole genome shotgun (WGS) entry which is preliminary data.</text>
</comment>
<keyword evidence="3" id="KW-0808">Transferase</keyword>
<gene>
    <name evidence="11" type="ORF">FBR43_02995</name>
</gene>
<dbReference type="InterPro" id="IPR052038">
    <property type="entry name" value="Type-VII_TA_antitoxin"/>
</dbReference>
<dbReference type="OrthoDB" id="559450at2"/>
<reference evidence="11 12" key="1">
    <citation type="submission" date="2019-04" db="EMBL/GenBank/DDBJ databases">
        <authorList>
            <person name="Yang Y."/>
            <person name="Wei D."/>
        </authorList>
    </citation>
    <scope>NUCLEOTIDE SEQUENCE [LARGE SCALE GENOMIC DNA]</scope>
    <source>
        <strain evidence="11 12">L-1-4w-11</strain>
    </source>
</reference>
<keyword evidence="5" id="KW-0479">Metal-binding</keyword>
<evidence type="ECO:0000256" key="5">
    <source>
        <dbReference type="ARBA" id="ARBA00022723"/>
    </source>
</evidence>
<keyword evidence="12" id="KW-1185">Reference proteome</keyword>
<evidence type="ECO:0000256" key="8">
    <source>
        <dbReference type="ARBA" id="ARBA00022842"/>
    </source>
</evidence>
<proteinExistence type="inferred from homology"/>
<dbReference type="InterPro" id="IPR043519">
    <property type="entry name" value="NT_sf"/>
</dbReference>
<dbReference type="AlphaFoldDB" id="A0A4U1L9P7"/>
<evidence type="ECO:0000256" key="7">
    <source>
        <dbReference type="ARBA" id="ARBA00022840"/>
    </source>
</evidence>
<keyword evidence="2" id="KW-1277">Toxin-antitoxin system</keyword>
<name>A0A4U1L9P7_9SPHN</name>
<comment type="similarity">
    <text evidence="9">Belongs to the MntA antitoxin family.</text>
</comment>
<dbReference type="PANTHER" id="PTHR33571">
    <property type="entry name" value="SSL8005 PROTEIN"/>
    <property type="match status" value="1"/>
</dbReference>
<evidence type="ECO:0000313" key="12">
    <source>
        <dbReference type="Proteomes" id="UP000309138"/>
    </source>
</evidence>
<evidence type="ECO:0000256" key="9">
    <source>
        <dbReference type="ARBA" id="ARBA00038276"/>
    </source>
</evidence>
<organism evidence="11 12">
    <name type="scientific">Sphingomonas baiyangensis</name>
    <dbReference type="NCBI Taxonomy" id="2572576"/>
    <lineage>
        <taxon>Bacteria</taxon>
        <taxon>Pseudomonadati</taxon>
        <taxon>Pseudomonadota</taxon>
        <taxon>Alphaproteobacteria</taxon>
        <taxon>Sphingomonadales</taxon>
        <taxon>Sphingomonadaceae</taxon>
        <taxon>Sphingomonas</taxon>
    </lineage>
</organism>
<evidence type="ECO:0000256" key="3">
    <source>
        <dbReference type="ARBA" id="ARBA00022679"/>
    </source>
</evidence>
<dbReference type="CDD" id="cd05403">
    <property type="entry name" value="NT_KNTase_like"/>
    <property type="match status" value="1"/>
</dbReference>
<dbReference type="GO" id="GO:0005524">
    <property type="term" value="F:ATP binding"/>
    <property type="evidence" value="ECO:0007669"/>
    <property type="project" value="UniProtKB-KW"/>
</dbReference>
<dbReference type="InterPro" id="IPR002934">
    <property type="entry name" value="Polymerase_NTP_transf_dom"/>
</dbReference>
<comment type="cofactor">
    <cofactor evidence="1">
        <name>Mg(2+)</name>
        <dbReference type="ChEBI" id="CHEBI:18420"/>
    </cofactor>
</comment>
<evidence type="ECO:0000256" key="6">
    <source>
        <dbReference type="ARBA" id="ARBA00022741"/>
    </source>
</evidence>
<evidence type="ECO:0000256" key="2">
    <source>
        <dbReference type="ARBA" id="ARBA00022649"/>
    </source>
</evidence>
<evidence type="ECO:0000259" key="10">
    <source>
        <dbReference type="Pfam" id="PF01909"/>
    </source>
</evidence>
<evidence type="ECO:0000313" key="11">
    <source>
        <dbReference type="EMBL" id="TKD53303.1"/>
    </source>
</evidence>
<sequence>MTRAEALQRLRHHRAELNAMGIEHVAIFGSTARGEADAKSDLDLAIRLRPDARLGWDFFTLDERVGSLLGVSVDLVTEPASRTRLQAAIDRDRVDVF</sequence>